<dbReference type="EMBL" id="BAAACI010000007">
    <property type="protein sequence ID" value="GAA0776146.1"/>
    <property type="molecule type" value="Genomic_DNA"/>
</dbReference>
<evidence type="ECO:0000256" key="1">
    <source>
        <dbReference type="ARBA" id="ARBA00022737"/>
    </source>
</evidence>
<keyword evidence="2" id="KW-0472">Membrane</keyword>
<comment type="caution">
    <text evidence="4">The sequence shown here is derived from an EMBL/GenBank/DDBJ whole genome shotgun (WGS) entry which is preliminary data.</text>
</comment>
<dbReference type="Gene3D" id="2.180.10.10">
    <property type="entry name" value="RHS repeat-associated core"/>
    <property type="match status" value="1"/>
</dbReference>
<reference evidence="5" key="1">
    <citation type="journal article" date="2019" name="Int. J. Syst. Evol. Microbiol.">
        <title>The Global Catalogue of Microorganisms (GCM) 10K type strain sequencing project: providing services to taxonomists for standard genome sequencing and annotation.</title>
        <authorList>
            <consortium name="The Broad Institute Genomics Platform"/>
            <consortium name="The Broad Institute Genome Sequencing Center for Infectious Disease"/>
            <person name="Wu L."/>
            <person name="Ma J."/>
        </authorList>
    </citation>
    <scope>NUCLEOTIDE SEQUENCE [LARGE SCALE GENOMIC DNA]</scope>
    <source>
        <strain evidence="5">JCM 1417</strain>
    </source>
</reference>
<keyword evidence="2" id="KW-0812">Transmembrane</keyword>
<dbReference type="PANTHER" id="PTHR32305:SF17">
    <property type="entry name" value="TRNA NUCLEASE WAPA"/>
    <property type="match status" value="1"/>
</dbReference>
<dbReference type="InterPro" id="IPR056823">
    <property type="entry name" value="TEN-like_YD-shell"/>
</dbReference>
<dbReference type="InterPro" id="IPR022385">
    <property type="entry name" value="Rhs_assc_core"/>
</dbReference>
<evidence type="ECO:0000313" key="5">
    <source>
        <dbReference type="Proteomes" id="UP001501047"/>
    </source>
</evidence>
<organism evidence="4 5">
    <name type="scientific">Clostridium subterminale</name>
    <dbReference type="NCBI Taxonomy" id="1550"/>
    <lineage>
        <taxon>Bacteria</taxon>
        <taxon>Bacillati</taxon>
        <taxon>Bacillota</taxon>
        <taxon>Clostridia</taxon>
        <taxon>Eubacteriales</taxon>
        <taxon>Clostridiaceae</taxon>
        <taxon>Clostridium</taxon>
    </lineage>
</organism>
<dbReference type="NCBIfam" id="TIGR03696">
    <property type="entry name" value="Rhs_assc_core"/>
    <property type="match status" value="1"/>
</dbReference>
<gene>
    <name evidence="4" type="ORF">GCM10008908_28990</name>
</gene>
<accession>A0ABP3W4C2</accession>
<feature type="domain" description="Teneurin-like YD-shell" evidence="3">
    <location>
        <begin position="36"/>
        <end position="305"/>
    </location>
</feature>
<protein>
    <recommendedName>
        <fullName evidence="3">Teneurin-like YD-shell domain-containing protein</fullName>
    </recommendedName>
</protein>
<keyword evidence="2" id="KW-1133">Transmembrane helix</keyword>
<dbReference type="InterPro" id="IPR006530">
    <property type="entry name" value="YD"/>
</dbReference>
<sequence>MNLGNSKIFNTQYGYKEGYAGSGTSMVSSIKNGNSEIKYTYDKSGRIETVDNGKIIKYYYDNLGQVVREDNGELNKTIVYTYDESGNILKVTEYPLATTPQLGASTKTVDYSYGDSNWKDKLTSYNGKAITYDAIGNPLTYDGYTFKWEGGRTLSSITGNSKNINYNYNIDGIRTGKAVDGVNYKYILEGNNVVYEEIINGSTVDKLVYNYGDSGLVGFTLNGTEYFYVRNAQSDIIGILDPNGTQVVSYTYDTWGKLISITGDKVLGEKNPYRYRGYRYDTETEYYYLQSRYYNPEWGRFLNADGLVSTGQGFIGYNMFAYCLNSPASNKDDNGFVCSSAVDGATTWKNESNAAKINQVIYYSRKLIEGTGDYYIGNAIAKAYKKSVAKSYKPVNLSLGGINVQTFKHTPKALKVANKAGKWGIGAISVGTTMTSIWDNNMNYNADIAFKRSMIDGVAFGLGCILGIAATALSAPVVSVIVVGAAIGIAADYYKEKISN</sequence>
<keyword evidence="1" id="KW-0677">Repeat</keyword>
<dbReference type="PANTHER" id="PTHR32305">
    <property type="match status" value="1"/>
</dbReference>
<name>A0ABP3W4C2_CLOSU</name>
<proteinExistence type="predicted"/>
<feature type="transmembrane region" description="Helical" evidence="2">
    <location>
        <begin position="458"/>
        <end position="491"/>
    </location>
</feature>
<dbReference type="Pfam" id="PF25023">
    <property type="entry name" value="TEN_YD-shell"/>
    <property type="match status" value="1"/>
</dbReference>
<evidence type="ECO:0000256" key="2">
    <source>
        <dbReference type="SAM" id="Phobius"/>
    </source>
</evidence>
<dbReference type="NCBIfam" id="TIGR01643">
    <property type="entry name" value="YD_repeat_2x"/>
    <property type="match status" value="1"/>
</dbReference>
<dbReference type="RefSeq" id="WP_343827191.1">
    <property type="nucleotide sequence ID" value="NZ_BAAACI010000007.1"/>
</dbReference>
<evidence type="ECO:0000259" key="3">
    <source>
        <dbReference type="Pfam" id="PF25023"/>
    </source>
</evidence>
<keyword evidence="5" id="KW-1185">Reference proteome</keyword>
<evidence type="ECO:0000313" key="4">
    <source>
        <dbReference type="EMBL" id="GAA0776146.1"/>
    </source>
</evidence>
<dbReference type="Proteomes" id="UP001501047">
    <property type="component" value="Unassembled WGS sequence"/>
</dbReference>
<dbReference type="InterPro" id="IPR050708">
    <property type="entry name" value="T6SS_VgrG/RHS"/>
</dbReference>